<protein>
    <submittedName>
        <fullName evidence="3">LPXTG cell wall anchor domain-containing protein</fullName>
    </submittedName>
</protein>
<evidence type="ECO:0000256" key="2">
    <source>
        <dbReference type="SAM" id="Phobius"/>
    </source>
</evidence>
<dbReference type="Proteomes" id="UP001597183">
    <property type="component" value="Unassembled WGS sequence"/>
</dbReference>
<dbReference type="RefSeq" id="WP_317795975.1">
    <property type="nucleotide sequence ID" value="NZ_AP028461.1"/>
</dbReference>
<dbReference type="EMBL" id="JBHTMK010000023">
    <property type="protein sequence ID" value="MFD1367301.1"/>
    <property type="molecule type" value="Genomic_DNA"/>
</dbReference>
<evidence type="ECO:0000256" key="1">
    <source>
        <dbReference type="SAM" id="MobiDB-lite"/>
    </source>
</evidence>
<feature type="transmembrane region" description="Helical" evidence="2">
    <location>
        <begin position="139"/>
        <end position="160"/>
    </location>
</feature>
<feature type="compositionally biased region" description="Low complexity" evidence="1">
    <location>
        <begin position="82"/>
        <end position="122"/>
    </location>
</feature>
<name>A0ABW4A9A4_9ACTN</name>
<reference evidence="4" key="1">
    <citation type="journal article" date="2019" name="Int. J. Syst. Evol. Microbiol.">
        <title>The Global Catalogue of Microorganisms (GCM) 10K type strain sequencing project: providing services to taxonomists for standard genome sequencing and annotation.</title>
        <authorList>
            <consortium name="The Broad Institute Genomics Platform"/>
            <consortium name="The Broad Institute Genome Sequencing Center for Infectious Disease"/>
            <person name="Wu L."/>
            <person name="Ma J."/>
        </authorList>
    </citation>
    <scope>NUCLEOTIDE SEQUENCE [LARGE SCALE GENOMIC DNA]</scope>
    <source>
        <strain evidence="4">CCM 7526</strain>
    </source>
</reference>
<feature type="region of interest" description="Disordered" evidence="1">
    <location>
        <begin position="1"/>
        <end position="31"/>
    </location>
</feature>
<accession>A0ABW4A9A4</accession>
<dbReference type="NCBIfam" id="TIGR01167">
    <property type="entry name" value="LPXTG_anchor"/>
    <property type="match status" value="1"/>
</dbReference>
<keyword evidence="4" id="KW-1185">Reference proteome</keyword>
<organism evidence="3 4">
    <name type="scientific">Actinoplanes sichuanensis</name>
    <dbReference type="NCBI Taxonomy" id="512349"/>
    <lineage>
        <taxon>Bacteria</taxon>
        <taxon>Bacillati</taxon>
        <taxon>Actinomycetota</taxon>
        <taxon>Actinomycetes</taxon>
        <taxon>Micromonosporales</taxon>
        <taxon>Micromonosporaceae</taxon>
        <taxon>Actinoplanes</taxon>
    </lineage>
</organism>
<gene>
    <name evidence="3" type="ORF">ACFQ5G_18250</name>
</gene>
<evidence type="ECO:0000313" key="4">
    <source>
        <dbReference type="Proteomes" id="UP001597183"/>
    </source>
</evidence>
<keyword evidence="2" id="KW-1133">Transmembrane helix</keyword>
<keyword evidence="2" id="KW-0472">Membrane</keyword>
<evidence type="ECO:0000313" key="3">
    <source>
        <dbReference type="EMBL" id="MFD1367301.1"/>
    </source>
</evidence>
<comment type="caution">
    <text evidence="3">The sequence shown here is derived from an EMBL/GenBank/DDBJ whole genome shotgun (WGS) entry which is preliminary data.</text>
</comment>
<keyword evidence="2" id="KW-0812">Transmembrane</keyword>
<proteinExistence type="predicted"/>
<feature type="region of interest" description="Disordered" evidence="1">
    <location>
        <begin position="54"/>
        <end position="126"/>
    </location>
</feature>
<feature type="compositionally biased region" description="Polar residues" evidence="1">
    <location>
        <begin position="59"/>
        <end position="71"/>
    </location>
</feature>
<sequence>MAEPEQVPGHLGDGRSALRGGDREHRGGLHVRGAAQVRLQAAKNTAVYLTGAGTGAPLTLQNSATDGSQDWQLVAEPPTPTPTATTTRPAQSPTPSATATSAPAPAVPPSSASVSPSATVAPGTGGGTGGGLPLTGSPVAAIAGLGATAVVLGAAAMFAVRRRRIRFGDVD</sequence>